<dbReference type="InterPro" id="IPR001138">
    <property type="entry name" value="Zn2Cys6_DnaBD"/>
</dbReference>
<dbReference type="PROSITE" id="PS50048">
    <property type="entry name" value="ZN2_CY6_FUNGAL_2"/>
    <property type="match status" value="1"/>
</dbReference>
<dbReference type="AlphaFoldDB" id="A0AAN6P657"/>
<keyword evidence="3" id="KW-0805">Transcription regulation</keyword>
<dbReference type="Pfam" id="PF00172">
    <property type="entry name" value="Zn_clus"/>
    <property type="match status" value="1"/>
</dbReference>
<dbReference type="InterPro" id="IPR007219">
    <property type="entry name" value="XnlR_reg_dom"/>
</dbReference>
<evidence type="ECO:0000256" key="4">
    <source>
        <dbReference type="ARBA" id="ARBA00023163"/>
    </source>
</evidence>
<evidence type="ECO:0000256" key="1">
    <source>
        <dbReference type="ARBA" id="ARBA00004123"/>
    </source>
</evidence>
<dbReference type="Proteomes" id="UP001303222">
    <property type="component" value="Unassembled WGS sequence"/>
</dbReference>
<dbReference type="SMART" id="SM00066">
    <property type="entry name" value="GAL4"/>
    <property type="match status" value="1"/>
</dbReference>
<name>A0AAN6P657_9PEZI</name>
<dbReference type="GO" id="GO:0005634">
    <property type="term" value="C:nucleus"/>
    <property type="evidence" value="ECO:0007669"/>
    <property type="project" value="UniProtKB-SubCell"/>
</dbReference>
<dbReference type="GO" id="GO:0003677">
    <property type="term" value="F:DNA binding"/>
    <property type="evidence" value="ECO:0007669"/>
    <property type="project" value="InterPro"/>
</dbReference>
<evidence type="ECO:0000256" key="6">
    <source>
        <dbReference type="SAM" id="MobiDB-lite"/>
    </source>
</evidence>
<dbReference type="CDD" id="cd12148">
    <property type="entry name" value="fungal_TF_MHR"/>
    <property type="match status" value="1"/>
</dbReference>
<dbReference type="GO" id="GO:0008270">
    <property type="term" value="F:zinc ion binding"/>
    <property type="evidence" value="ECO:0007669"/>
    <property type="project" value="InterPro"/>
</dbReference>
<reference evidence="8" key="1">
    <citation type="journal article" date="2023" name="Mol. Phylogenet. Evol.">
        <title>Genome-scale phylogeny and comparative genomics of the fungal order Sordariales.</title>
        <authorList>
            <person name="Hensen N."/>
            <person name="Bonometti L."/>
            <person name="Westerberg I."/>
            <person name="Brannstrom I.O."/>
            <person name="Guillou S."/>
            <person name="Cros-Aarteil S."/>
            <person name="Calhoun S."/>
            <person name="Haridas S."/>
            <person name="Kuo A."/>
            <person name="Mondo S."/>
            <person name="Pangilinan J."/>
            <person name="Riley R."/>
            <person name="LaButti K."/>
            <person name="Andreopoulos B."/>
            <person name="Lipzen A."/>
            <person name="Chen C."/>
            <person name="Yan M."/>
            <person name="Daum C."/>
            <person name="Ng V."/>
            <person name="Clum A."/>
            <person name="Steindorff A."/>
            <person name="Ohm R.A."/>
            <person name="Martin F."/>
            <person name="Silar P."/>
            <person name="Natvig D.O."/>
            <person name="Lalanne C."/>
            <person name="Gautier V."/>
            <person name="Ament-Velasquez S.L."/>
            <person name="Kruys A."/>
            <person name="Hutchinson M.I."/>
            <person name="Powell A.J."/>
            <person name="Barry K."/>
            <person name="Miller A.N."/>
            <person name="Grigoriev I.V."/>
            <person name="Debuchy R."/>
            <person name="Gladieux P."/>
            <person name="Hiltunen Thoren M."/>
            <person name="Johannesson H."/>
        </authorList>
    </citation>
    <scope>NUCLEOTIDE SEQUENCE</scope>
    <source>
        <strain evidence="8">CBS 626.80</strain>
    </source>
</reference>
<evidence type="ECO:0000256" key="5">
    <source>
        <dbReference type="ARBA" id="ARBA00023242"/>
    </source>
</evidence>
<dbReference type="Pfam" id="PF04082">
    <property type="entry name" value="Fungal_trans"/>
    <property type="match status" value="1"/>
</dbReference>
<evidence type="ECO:0000313" key="9">
    <source>
        <dbReference type="Proteomes" id="UP001303222"/>
    </source>
</evidence>
<dbReference type="PROSITE" id="PS00463">
    <property type="entry name" value="ZN2_CY6_FUNGAL_1"/>
    <property type="match status" value="1"/>
</dbReference>
<feature type="domain" description="Zn(2)-C6 fungal-type" evidence="7">
    <location>
        <begin position="47"/>
        <end position="77"/>
    </location>
</feature>
<feature type="compositionally biased region" description="Polar residues" evidence="6">
    <location>
        <begin position="718"/>
        <end position="734"/>
    </location>
</feature>
<feature type="compositionally biased region" description="Basic residues" evidence="6">
    <location>
        <begin position="818"/>
        <end position="837"/>
    </location>
</feature>
<evidence type="ECO:0000313" key="8">
    <source>
        <dbReference type="EMBL" id="KAK3956397.1"/>
    </source>
</evidence>
<comment type="subcellular location">
    <subcellularLocation>
        <location evidence="1">Nucleus</location>
    </subcellularLocation>
</comment>
<keyword evidence="4" id="KW-0804">Transcription</keyword>
<dbReference type="GO" id="GO:0000981">
    <property type="term" value="F:DNA-binding transcription factor activity, RNA polymerase II-specific"/>
    <property type="evidence" value="ECO:0007669"/>
    <property type="project" value="InterPro"/>
</dbReference>
<keyword evidence="2" id="KW-0479">Metal-binding</keyword>
<dbReference type="EMBL" id="MU859066">
    <property type="protein sequence ID" value="KAK3956397.1"/>
    <property type="molecule type" value="Genomic_DNA"/>
</dbReference>
<protein>
    <submittedName>
        <fullName evidence="8">Fungal-specific transcription factor domain-containing protein</fullName>
    </submittedName>
</protein>
<evidence type="ECO:0000256" key="2">
    <source>
        <dbReference type="ARBA" id="ARBA00022723"/>
    </source>
</evidence>
<dbReference type="CDD" id="cd00067">
    <property type="entry name" value="GAL4"/>
    <property type="match status" value="1"/>
</dbReference>
<dbReference type="GO" id="GO:0006351">
    <property type="term" value="P:DNA-templated transcription"/>
    <property type="evidence" value="ECO:0007669"/>
    <property type="project" value="InterPro"/>
</dbReference>
<comment type="caution">
    <text evidence="8">The sequence shown here is derived from an EMBL/GenBank/DDBJ whole genome shotgun (WGS) entry which is preliminary data.</text>
</comment>
<feature type="region of interest" description="Disordered" evidence="6">
    <location>
        <begin position="654"/>
        <end position="678"/>
    </location>
</feature>
<feature type="region of interest" description="Disordered" evidence="6">
    <location>
        <begin position="693"/>
        <end position="912"/>
    </location>
</feature>
<feature type="compositionally biased region" description="Low complexity" evidence="6">
    <location>
        <begin position="849"/>
        <end position="906"/>
    </location>
</feature>
<dbReference type="SMART" id="SM00906">
    <property type="entry name" value="Fungal_trans"/>
    <property type="match status" value="1"/>
</dbReference>
<gene>
    <name evidence="8" type="ORF">QBC32DRAFT_137149</name>
</gene>
<dbReference type="PANTHER" id="PTHR47338:SF10">
    <property type="entry name" value="TRANSCRIPTION FACTOR DOMAIN-CONTAINING PROTEIN-RELATED"/>
    <property type="match status" value="1"/>
</dbReference>
<dbReference type="PANTHER" id="PTHR47338">
    <property type="entry name" value="ZN(II)2CYS6 TRANSCRIPTION FACTOR (EUROFUNG)-RELATED"/>
    <property type="match status" value="1"/>
</dbReference>
<evidence type="ECO:0000259" key="7">
    <source>
        <dbReference type="PROSITE" id="PS50048"/>
    </source>
</evidence>
<organism evidence="8 9">
    <name type="scientific">Pseudoneurospora amorphoporcata</name>
    <dbReference type="NCBI Taxonomy" id="241081"/>
    <lineage>
        <taxon>Eukaryota</taxon>
        <taxon>Fungi</taxon>
        <taxon>Dikarya</taxon>
        <taxon>Ascomycota</taxon>
        <taxon>Pezizomycotina</taxon>
        <taxon>Sordariomycetes</taxon>
        <taxon>Sordariomycetidae</taxon>
        <taxon>Sordariales</taxon>
        <taxon>Sordariaceae</taxon>
        <taxon>Pseudoneurospora</taxon>
    </lineage>
</organism>
<keyword evidence="9" id="KW-1185">Reference proteome</keyword>
<feature type="compositionally biased region" description="Gly residues" evidence="6">
    <location>
        <begin position="838"/>
        <end position="848"/>
    </location>
</feature>
<accession>A0AAN6P657</accession>
<dbReference type="InterPro" id="IPR036864">
    <property type="entry name" value="Zn2-C6_fun-type_DNA-bd_sf"/>
</dbReference>
<feature type="region of interest" description="Disordered" evidence="6">
    <location>
        <begin position="933"/>
        <end position="976"/>
    </location>
</feature>
<feature type="compositionally biased region" description="Low complexity" evidence="6">
    <location>
        <begin position="795"/>
        <end position="813"/>
    </location>
</feature>
<feature type="compositionally biased region" description="Polar residues" evidence="6">
    <location>
        <begin position="1"/>
        <end position="21"/>
    </location>
</feature>
<sequence>MATSSANPTDTMMVSDTQNDKSTNAEGTAGGAAAGANSSTPKQKRLACEICRRRKLKCDGTKPSCSTCSRLGHVCAYDERRKKSGPKKGHLKALAERLKQVEALVKTQEASRLGADGTPIAPNIVDGGGPSQPSQHAAAAAAAANFNVPDPSRGMATGGGMDQWRFHGDPSSAGLDDFNLGNNLGLPMNSMGGDFTWEMIGLGLEEPLPPQETIDELHQVYFDKIHPSLPMIHRARYFHAMNLAPNQRPPVCLRYAMWTLACAVTDRFLGLKELFYQRARKYLELDTIKGFGEHMITVSHCQTHVLLASYEFKWMYFPRAWMSTGSAVRLCQMMDLHRVDGAGLQVKQCSPPARDWTEKEERRRTFWMAFCQDRYASIGTGWPMIIDEKDILTDLPASDEAYDLSRPEETQSLNDVTVNTGPGKLSSFGGVILLAYLFGRNLIHLHRPDQDDRDHDLNGEFWKRHRNMDNILLNFSLCLPSSLKLPQGLGNPNVVFTNMCIHTSTICLHQAAIFKAETNNLPASVGTECKMRCITSAHEIASIMRMVSHLELDRVHTFHSAWSFSMVFTDIFFFFLFEQLNPFISFCLYVAARVFVQFLKSRPDDSQVADSLRFLLSAMKALKRKNPLTGSFVVQLDVDLEALGAKVPKLKNAFSRSSDGSSRGHVNPGTGLGTQTTHENIYRQECQFLRTVEDDGNPANAPNLVEPVDLNDPLVQLPGSSRNTAPDWSSSAEQRNPIPPAGGQHGGGPARTDGLPFATSLHGMMPNNISLPPNYHAHPPLDTDTGGGSNDVPLSSPSPNSNQPTPNSSTSSSDTHQHMYRQMHQHPRHHLHHHQQGHGHGQAQGHGLGPNNSGRHISGSGGSSSSMSFDNNNSTSPVTPGSSSYPTTTTATTVPTTTATTTTTSTALDTNPNPAAAVGFFLDQTIFGMPSIGIAPGNTTNPGLARTLSDSQQQQSHHHTGSDPNNGNHGMGPGVGMGMNIGVGSGDGMTPDSVLQSIMAMGNMDGIEGMEGCGMDLGWGNGLTGHGQRHGHGHGHSHGGGSL</sequence>
<feature type="region of interest" description="Disordered" evidence="6">
    <location>
        <begin position="1"/>
        <end position="43"/>
    </location>
</feature>
<dbReference type="Gene3D" id="4.10.240.10">
    <property type="entry name" value="Zn(2)-C6 fungal-type DNA-binding domain"/>
    <property type="match status" value="1"/>
</dbReference>
<dbReference type="InterPro" id="IPR050815">
    <property type="entry name" value="TF_fung"/>
</dbReference>
<keyword evidence="5" id="KW-0539">Nucleus</keyword>
<dbReference type="SUPFAM" id="SSF57701">
    <property type="entry name" value="Zn2/Cys6 DNA-binding domain"/>
    <property type="match status" value="1"/>
</dbReference>
<reference evidence="8" key="2">
    <citation type="submission" date="2023-06" db="EMBL/GenBank/DDBJ databases">
        <authorList>
            <consortium name="Lawrence Berkeley National Laboratory"/>
            <person name="Mondo S.J."/>
            <person name="Hensen N."/>
            <person name="Bonometti L."/>
            <person name="Westerberg I."/>
            <person name="Brannstrom I.O."/>
            <person name="Guillou S."/>
            <person name="Cros-Aarteil S."/>
            <person name="Calhoun S."/>
            <person name="Haridas S."/>
            <person name="Kuo A."/>
            <person name="Pangilinan J."/>
            <person name="Riley R."/>
            <person name="Labutti K."/>
            <person name="Andreopoulos B."/>
            <person name="Lipzen A."/>
            <person name="Chen C."/>
            <person name="Yanf M."/>
            <person name="Daum C."/>
            <person name="Ng V."/>
            <person name="Clum A."/>
            <person name="Steindorff A."/>
            <person name="Ohm R."/>
            <person name="Martin F."/>
            <person name="Silar P."/>
            <person name="Natvig D."/>
            <person name="Lalanne C."/>
            <person name="Gautier V."/>
            <person name="Ament-Velasquez S.L."/>
            <person name="Kruys A."/>
            <person name="Hutchinson M.I."/>
            <person name="Powell A.J."/>
            <person name="Barry K."/>
            <person name="Miller A.N."/>
            <person name="Grigoriev I.V."/>
            <person name="Debuchy R."/>
            <person name="Gladieux P."/>
            <person name="Thoren M.H."/>
            <person name="Johannesson H."/>
        </authorList>
    </citation>
    <scope>NUCLEOTIDE SEQUENCE</scope>
    <source>
        <strain evidence="8">CBS 626.80</strain>
    </source>
</reference>
<proteinExistence type="predicted"/>
<evidence type="ECO:0000256" key="3">
    <source>
        <dbReference type="ARBA" id="ARBA00023015"/>
    </source>
</evidence>